<dbReference type="PROSITE" id="PS50985">
    <property type="entry name" value="GRAS"/>
    <property type="match status" value="1"/>
</dbReference>
<organism evidence="4 5">
    <name type="scientific">Spirodela intermedia</name>
    <name type="common">Intermediate duckweed</name>
    <dbReference type="NCBI Taxonomy" id="51605"/>
    <lineage>
        <taxon>Eukaryota</taxon>
        <taxon>Viridiplantae</taxon>
        <taxon>Streptophyta</taxon>
        <taxon>Embryophyta</taxon>
        <taxon>Tracheophyta</taxon>
        <taxon>Spermatophyta</taxon>
        <taxon>Magnoliopsida</taxon>
        <taxon>Liliopsida</taxon>
        <taxon>Araceae</taxon>
        <taxon>Lemnoideae</taxon>
        <taxon>Spirodela</taxon>
    </lineage>
</organism>
<evidence type="ECO:0000313" key="4">
    <source>
        <dbReference type="EMBL" id="CAA7393637.1"/>
    </source>
</evidence>
<dbReference type="EMBL" id="LR746266">
    <property type="protein sequence ID" value="CAA7393637.1"/>
    <property type="molecule type" value="Genomic_DNA"/>
</dbReference>
<dbReference type="AlphaFoldDB" id="A0A7I8K901"/>
<keyword evidence="5" id="KW-1185">Reference proteome</keyword>
<feature type="region of interest" description="Leucine repeat II (LRII)" evidence="3">
    <location>
        <begin position="327"/>
        <end position="359"/>
    </location>
</feature>
<dbReference type="Proteomes" id="UP000663760">
    <property type="component" value="Chromosome 3"/>
</dbReference>
<dbReference type="OrthoDB" id="764992at2759"/>
<comment type="caution">
    <text evidence="3">Lacks conserved residue(s) required for the propagation of feature annotation.</text>
</comment>
<accession>A0A7I8K901</accession>
<feature type="region of interest" description="SAW" evidence="3">
    <location>
        <begin position="479"/>
        <end position="549"/>
    </location>
</feature>
<gene>
    <name evidence="4" type="ORF">SI8410_03004361</name>
</gene>
<proteinExistence type="inferred from homology"/>
<protein>
    <submittedName>
        <fullName evidence="4">Uncharacterized protein</fullName>
    </submittedName>
</protein>
<reference evidence="4" key="1">
    <citation type="submission" date="2020-02" db="EMBL/GenBank/DDBJ databases">
        <authorList>
            <person name="Scholz U."/>
            <person name="Mascher M."/>
            <person name="Fiebig A."/>
        </authorList>
    </citation>
    <scope>NUCLEOTIDE SEQUENCE</scope>
</reference>
<evidence type="ECO:0000256" key="1">
    <source>
        <dbReference type="ARBA" id="ARBA00023015"/>
    </source>
</evidence>
<dbReference type="InterPro" id="IPR005202">
    <property type="entry name" value="TF_GRAS"/>
</dbReference>
<evidence type="ECO:0000256" key="3">
    <source>
        <dbReference type="PROSITE-ProRule" id="PRU01191"/>
    </source>
</evidence>
<name>A0A7I8K901_SPIIN</name>
<dbReference type="PANTHER" id="PTHR31636">
    <property type="entry name" value="OSJNBA0084A10.13 PROTEIN-RELATED"/>
    <property type="match status" value="1"/>
</dbReference>
<evidence type="ECO:0000256" key="2">
    <source>
        <dbReference type="ARBA" id="ARBA00023163"/>
    </source>
</evidence>
<evidence type="ECO:0000313" key="5">
    <source>
        <dbReference type="Proteomes" id="UP000663760"/>
    </source>
</evidence>
<sequence length="550" mass="59859">MKSSRVGSPQFAPISKLQQFPLRGSRQESDIFEDSGFVLPFYEPTSVLDPHLSSSPAASDNLLHDIPSLPPSCWDDTPLPSYSEDWDLVTWFLGGSGGEKDEPTPPPSFKPLHQFLDNQTSSSPLPHLPLYEAFSPVAAELNKMPCFDPAAPVPLVPPPSNSAAFNGYLVQLIRAAQAVESNDASHARAILARLTQPLSAAAGGGRPVQRVACYFREALQSLLSHEHHTIGETLVSPVEMVHKITAYKAFSDLSPVLHFASFTANQTVLEAMDRSRSIHLIDFDVGLGGQWSSFMHEVAERCRAAAAPPPSIRITAVFREESLETRLSAENLRDFARGLGLEFSTEFLRVGSMGYSALGALRLAAGDAIAVSLTPASFRLFGNTPETAAQLLRFISRLSPRVAVFVDTEFSCRSSSSAFPGLPPAPQQSFRRCFAAGLENSSAFLDYLDSAAAAVGLGDDQVCRIERFLVKPRVLASLALSLNFGGTPPWREMFEAAGMKPIPFSVFTESQAELLTRRSPVAGFQVERRDWSMVLGWRGKDLASTSAWRC</sequence>
<keyword evidence="1" id="KW-0805">Transcription regulation</keyword>
<comment type="similarity">
    <text evidence="3">Belongs to the GRAS family.</text>
</comment>
<keyword evidence="2" id="KW-0804">Transcription</keyword>
<dbReference type="Pfam" id="PF03514">
    <property type="entry name" value="GRAS"/>
    <property type="match status" value="1"/>
</dbReference>